<protein>
    <recommendedName>
        <fullName evidence="6">SWIM-type domain-containing protein</fullName>
    </recommendedName>
</protein>
<evidence type="ECO:0000313" key="8">
    <source>
        <dbReference type="RefSeq" id="XP_021835639.2"/>
    </source>
</evidence>
<dbReference type="PROSITE" id="PS50966">
    <property type="entry name" value="ZF_SWIM"/>
    <property type="match status" value="1"/>
</dbReference>
<feature type="compositionally biased region" description="Basic and acidic residues" evidence="5">
    <location>
        <begin position="559"/>
        <end position="569"/>
    </location>
</feature>
<evidence type="ECO:0000313" key="7">
    <source>
        <dbReference type="Proteomes" id="UP000813463"/>
    </source>
</evidence>
<dbReference type="InterPro" id="IPR007527">
    <property type="entry name" value="Znf_SWIM"/>
</dbReference>
<evidence type="ECO:0000256" key="5">
    <source>
        <dbReference type="SAM" id="MobiDB-lite"/>
    </source>
</evidence>
<accession>A0A9R0HTL5</accession>
<gene>
    <name evidence="8" type="primary">LOC110775335</name>
</gene>
<dbReference type="KEGG" id="soe:110775335"/>
<dbReference type="Proteomes" id="UP000813463">
    <property type="component" value="Chromosome 4"/>
</dbReference>
<keyword evidence="7" id="KW-1185">Reference proteome</keyword>
<organism evidence="7 8">
    <name type="scientific">Spinacia oleracea</name>
    <name type="common">Spinach</name>
    <dbReference type="NCBI Taxonomy" id="3562"/>
    <lineage>
        <taxon>Eukaryota</taxon>
        <taxon>Viridiplantae</taxon>
        <taxon>Streptophyta</taxon>
        <taxon>Embryophyta</taxon>
        <taxon>Tracheophyta</taxon>
        <taxon>Spermatophyta</taxon>
        <taxon>Magnoliopsida</taxon>
        <taxon>eudicotyledons</taxon>
        <taxon>Gunneridae</taxon>
        <taxon>Pentapetalae</taxon>
        <taxon>Caryophyllales</taxon>
        <taxon>Chenopodiaceae</taxon>
        <taxon>Chenopodioideae</taxon>
        <taxon>Anserineae</taxon>
        <taxon>Spinacia</taxon>
    </lineage>
</organism>
<dbReference type="GO" id="GO:0008270">
    <property type="term" value="F:zinc ion binding"/>
    <property type="evidence" value="ECO:0007669"/>
    <property type="project" value="UniProtKB-KW"/>
</dbReference>
<evidence type="ECO:0000256" key="1">
    <source>
        <dbReference type="ARBA" id="ARBA00022723"/>
    </source>
</evidence>
<reference evidence="7" key="1">
    <citation type="journal article" date="2021" name="Nat. Commun.">
        <title>Genomic analyses provide insights into spinach domestication and the genetic basis of agronomic traits.</title>
        <authorList>
            <person name="Cai X."/>
            <person name="Sun X."/>
            <person name="Xu C."/>
            <person name="Sun H."/>
            <person name="Wang X."/>
            <person name="Ge C."/>
            <person name="Zhang Z."/>
            <person name="Wang Q."/>
            <person name="Fei Z."/>
            <person name="Jiao C."/>
            <person name="Wang Q."/>
        </authorList>
    </citation>
    <scope>NUCLEOTIDE SEQUENCE [LARGE SCALE GENOMIC DNA]</scope>
    <source>
        <strain evidence="7">cv. Varoflay</strain>
    </source>
</reference>
<evidence type="ECO:0000259" key="6">
    <source>
        <dbReference type="PROSITE" id="PS50966"/>
    </source>
</evidence>
<feature type="region of interest" description="Disordered" evidence="5">
    <location>
        <begin position="467"/>
        <end position="623"/>
    </location>
</feature>
<reference evidence="8" key="2">
    <citation type="submission" date="2025-08" db="UniProtKB">
        <authorList>
            <consortium name="RefSeq"/>
        </authorList>
    </citation>
    <scope>IDENTIFICATION</scope>
    <source>
        <tissue evidence="8">Leaf</tissue>
    </source>
</reference>
<keyword evidence="1" id="KW-0479">Metal-binding</keyword>
<dbReference type="AlphaFoldDB" id="A0A9R0HTL5"/>
<name>A0A9R0HTL5_SPIOL</name>
<evidence type="ECO:0000256" key="4">
    <source>
        <dbReference type="PROSITE-ProRule" id="PRU00325"/>
    </source>
</evidence>
<sequence>MRMLPQTDYLQIRTMNLRHTCVRTTVNKTVKSDYLCERYLETWRSDPHWKLKKFMERVMLELGVKITYSTAWLARARAKLALYGSSAEQYGRVWEYAKAFLKHNPGSSCLVLVDSSFGPEKPLFLRMYCCLEPLMNGFRNGCRPIVGLDGCHLKGAYPGQILVAVGKDGNNNIFPIAWATVEIENTETWCWFIDLFMRDFDGGSNGVGLTFMCDIQKGLLEAIRTVTPQANNRFRVRYIWANFKLNFTRTLFKDLFWDAARAITFMDFEIAMESIRFLDEDAWCYLDDIQPTHWSRWAFLTDVKSNMLLNNFCETFNAVIKDARDKPILTQMEWMRRYMMKRNNDKWEAAKKMKGRKLMPYIGTVFDGLEKYSRGCIVQQSRDDQYEVELGSDQVTVDLANRTCSCFHWDLTGIPCVHAYSCIMDKRANPDDYVHEYYSMENYLKAYEKPVKPMPGAKFWEKVDVPAPAPPRYKVQPGRPKANKRRLEAGEKQGKGKKAKGDQHTKVEHPKRPKKQNKCGKCGGLGHNRTTCKKDGAPDQPAYKGQGGRPTSNTPWVAEQRRKKEERVLKAAVAAAACAGSSSQPQSQVTQTQQSQTHQHQSQTQPQQPRPKMPVRRNITSDL</sequence>
<feature type="compositionally biased region" description="Basic and acidic residues" evidence="5">
    <location>
        <begin position="485"/>
        <end position="510"/>
    </location>
</feature>
<keyword evidence="3" id="KW-0862">Zinc</keyword>
<dbReference type="SMART" id="SM00575">
    <property type="entry name" value="ZnF_PMZ"/>
    <property type="match status" value="1"/>
</dbReference>
<dbReference type="Pfam" id="PF10551">
    <property type="entry name" value="MULE"/>
    <property type="match status" value="1"/>
</dbReference>
<feature type="compositionally biased region" description="Low complexity" evidence="5">
    <location>
        <begin position="571"/>
        <end position="607"/>
    </location>
</feature>
<dbReference type="GeneID" id="110775335"/>
<evidence type="ECO:0000256" key="3">
    <source>
        <dbReference type="ARBA" id="ARBA00022833"/>
    </source>
</evidence>
<dbReference type="InterPro" id="IPR018289">
    <property type="entry name" value="MULE_transposase_dom"/>
</dbReference>
<proteinExistence type="predicted"/>
<dbReference type="RefSeq" id="XP_021835639.2">
    <property type="nucleotide sequence ID" value="XM_021979947.2"/>
</dbReference>
<dbReference type="PANTHER" id="PTHR31973:SF187">
    <property type="entry name" value="MUTATOR TRANSPOSASE MUDRA PROTEIN"/>
    <property type="match status" value="1"/>
</dbReference>
<dbReference type="InterPro" id="IPR006564">
    <property type="entry name" value="Znf_PMZ"/>
</dbReference>
<feature type="domain" description="SWIM-type" evidence="6">
    <location>
        <begin position="386"/>
        <end position="427"/>
    </location>
</feature>
<dbReference type="PANTHER" id="PTHR31973">
    <property type="entry name" value="POLYPROTEIN, PUTATIVE-RELATED"/>
    <property type="match status" value="1"/>
</dbReference>
<keyword evidence="2 4" id="KW-0863">Zinc-finger</keyword>
<dbReference type="Pfam" id="PF04434">
    <property type="entry name" value="SWIM"/>
    <property type="match status" value="1"/>
</dbReference>
<evidence type="ECO:0000256" key="2">
    <source>
        <dbReference type="ARBA" id="ARBA00022771"/>
    </source>
</evidence>